<dbReference type="PANTHER" id="PTHR30108:SF21">
    <property type="entry name" value="4-HYDROXYBENZOATE DECARBOXYLASE"/>
    <property type="match status" value="1"/>
</dbReference>
<dbReference type="SUPFAM" id="SSF143968">
    <property type="entry name" value="UbiD C-terminal domain-like"/>
    <property type="match status" value="1"/>
</dbReference>
<feature type="domain" description="3-octaprenyl-4-hydroxybenzoate carboxy-lyase-like Rift-related" evidence="2">
    <location>
        <begin position="102"/>
        <end position="292"/>
    </location>
</feature>
<dbReference type="PANTHER" id="PTHR30108">
    <property type="entry name" value="3-OCTAPRENYL-4-HYDROXYBENZOATE CARBOXY-LYASE-RELATED"/>
    <property type="match status" value="1"/>
</dbReference>
<dbReference type="NCBIfam" id="TIGR00148">
    <property type="entry name" value="UbiD family decarboxylase"/>
    <property type="match status" value="1"/>
</dbReference>
<evidence type="ECO:0000259" key="3">
    <source>
        <dbReference type="Pfam" id="PF20695"/>
    </source>
</evidence>
<feature type="domain" description="3-octaprenyl-4-hydroxybenzoate carboxy-lyase-like C-terminal" evidence="4">
    <location>
        <begin position="300"/>
        <end position="420"/>
    </location>
</feature>
<sequence>MPATANDLRGYLAEVERSGRLRRIDLPVDARSEVGPVLSRAEMSGPILLSDVGGARVLGNLLTTRDEIAAVIGVPGQPELVSERLLEAIRAPVPPREVESGPGDAVVTDDVDLRALPIPEFFSRESGAYITGGIICVTDVVTGERNLSYARFKILGERTAMLGVSPNHHLGRMAARAREAGRSLPIAVVLGVHPALTLAACLYLGFGDDEMEVAGALLGEAVDVRPVCDGSVWAPSHAEIVLEGEVVPGEFVEEGLVSEFHGRYHDYGAGLLTRFTGMRTREDPVLPVVVPGLHREHLILASVPIAAGLLDQLRRIEPGVREVAVPDSGAGRTSAVVSVENLPPGRAKQLMFACWAAVPLIKQVVVVDAEIDPWNEEAVAWARLTHARPERDFLIVPGARTDRSDPQVRDFQVGKLGVDATAKAGDRAEGWEFARFPDGALERADEILRAAGIEGVRSPVNQGVSYGLGERDRFRARREYDAARQSDSRNMRTC</sequence>
<comment type="caution">
    <text evidence="5">The sequence shown here is derived from an EMBL/GenBank/DDBJ whole genome shotgun (WGS) entry which is preliminary data.</text>
</comment>
<dbReference type="GO" id="GO:0016831">
    <property type="term" value="F:carboxy-lyase activity"/>
    <property type="evidence" value="ECO:0007669"/>
    <property type="project" value="InterPro"/>
</dbReference>
<reference evidence="5" key="1">
    <citation type="submission" date="2021-03" db="EMBL/GenBank/DDBJ databases">
        <title>Leucobacter chromiisoli sp. nov., isolated from chromium-containing soil of chemical plant.</title>
        <authorList>
            <person name="Xu Z."/>
        </authorList>
    </citation>
    <scope>NUCLEOTIDE SEQUENCE</scope>
    <source>
        <strain evidence="5">A2</strain>
    </source>
</reference>
<dbReference type="GO" id="GO:0005737">
    <property type="term" value="C:cytoplasm"/>
    <property type="evidence" value="ECO:0007669"/>
    <property type="project" value="TreeGrafter"/>
</dbReference>
<dbReference type="Pfam" id="PF20696">
    <property type="entry name" value="UbiD_C"/>
    <property type="match status" value="1"/>
</dbReference>
<dbReference type="SUPFAM" id="SSF50475">
    <property type="entry name" value="FMN-binding split barrel"/>
    <property type="match status" value="1"/>
</dbReference>
<proteinExistence type="inferred from homology"/>
<protein>
    <submittedName>
        <fullName evidence="5">UbiD family decarboxylase</fullName>
    </submittedName>
</protein>
<feature type="domain" description="3-octaprenyl-4-hydroxybenzoate carboxy-lyase-like N-terminal" evidence="3">
    <location>
        <begin position="13"/>
        <end position="76"/>
    </location>
</feature>
<dbReference type="Pfam" id="PF20695">
    <property type="entry name" value="UbiD_N"/>
    <property type="match status" value="1"/>
</dbReference>
<comment type="similarity">
    <text evidence="1">Belongs to the UbiD family.</text>
</comment>
<evidence type="ECO:0000313" key="6">
    <source>
        <dbReference type="Proteomes" id="UP000664398"/>
    </source>
</evidence>
<dbReference type="InterPro" id="IPR002830">
    <property type="entry name" value="UbiD"/>
</dbReference>
<dbReference type="Pfam" id="PF01977">
    <property type="entry name" value="UbiD"/>
    <property type="match status" value="1"/>
</dbReference>
<dbReference type="AlphaFoldDB" id="A0A939LTK8"/>
<evidence type="ECO:0000259" key="2">
    <source>
        <dbReference type="Pfam" id="PF01977"/>
    </source>
</evidence>
<keyword evidence="6" id="KW-1185">Reference proteome</keyword>
<evidence type="ECO:0000259" key="4">
    <source>
        <dbReference type="Pfam" id="PF20696"/>
    </source>
</evidence>
<evidence type="ECO:0000313" key="5">
    <source>
        <dbReference type="EMBL" id="MBO1804569.1"/>
    </source>
</evidence>
<dbReference type="EMBL" id="JAGDYL010000005">
    <property type="protein sequence ID" value="MBO1804569.1"/>
    <property type="molecule type" value="Genomic_DNA"/>
</dbReference>
<organism evidence="5 6">
    <name type="scientific">Leucobacter ruminantium</name>
    <dbReference type="NCBI Taxonomy" id="1289170"/>
    <lineage>
        <taxon>Bacteria</taxon>
        <taxon>Bacillati</taxon>
        <taxon>Actinomycetota</taxon>
        <taxon>Actinomycetes</taxon>
        <taxon>Micrococcales</taxon>
        <taxon>Microbacteriaceae</taxon>
        <taxon>Leucobacter</taxon>
    </lineage>
</organism>
<dbReference type="RefSeq" id="WP_208045045.1">
    <property type="nucleotide sequence ID" value="NZ_JAGDYL010000005.1"/>
</dbReference>
<dbReference type="InterPro" id="IPR048304">
    <property type="entry name" value="UbiD_Rift_dom"/>
</dbReference>
<dbReference type="Proteomes" id="UP000664398">
    <property type="component" value="Unassembled WGS sequence"/>
</dbReference>
<dbReference type="Gene3D" id="3.40.1670.10">
    <property type="entry name" value="UbiD C-terminal domain-like"/>
    <property type="match status" value="1"/>
</dbReference>
<name>A0A939LTK8_9MICO</name>
<evidence type="ECO:0000256" key="1">
    <source>
        <dbReference type="ARBA" id="ARBA00010021"/>
    </source>
</evidence>
<gene>
    <name evidence="5" type="ORF">J4H91_04450</name>
</gene>
<dbReference type="InterPro" id="IPR049381">
    <property type="entry name" value="UbiD-like_C"/>
</dbReference>
<accession>A0A939LTK8</accession>
<dbReference type="InterPro" id="IPR049383">
    <property type="entry name" value="UbiD-like_N"/>
</dbReference>